<sequence length="105" mass="11975">MSKNPTKSTMYKKAAMLEALNKTLGLVSHACKIVGIDRSTHYDWLRNDEEYKLAVESTNDLVLDMAESSLFKQINQGNTAATIFYLKTRGKKRGYQEDQQLMIQP</sequence>
<gene>
    <name evidence="1" type="ORF">DHV22_00140</name>
</gene>
<evidence type="ECO:0000313" key="1">
    <source>
        <dbReference type="EMBL" id="HCY80114.1"/>
    </source>
</evidence>
<accession>A0A3D6BME7</accession>
<name>A0A3D6BME7_9FLAO</name>
<evidence type="ECO:0000313" key="2">
    <source>
        <dbReference type="Proteomes" id="UP000263268"/>
    </source>
</evidence>
<protein>
    <recommendedName>
        <fullName evidence="3">Homeodomain phBC6A51-type domain-containing protein</fullName>
    </recommendedName>
</protein>
<dbReference type="AlphaFoldDB" id="A0A3D6BME7"/>
<feature type="non-terminal residue" evidence="1">
    <location>
        <position position="105"/>
    </location>
</feature>
<evidence type="ECO:0008006" key="3">
    <source>
        <dbReference type="Google" id="ProtNLM"/>
    </source>
</evidence>
<reference evidence="1 2" key="1">
    <citation type="journal article" date="2018" name="Nat. Biotechnol.">
        <title>A standardized bacterial taxonomy based on genome phylogeny substantially revises the tree of life.</title>
        <authorList>
            <person name="Parks D.H."/>
            <person name="Chuvochina M."/>
            <person name="Waite D.W."/>
            <person name="Rinke C."/>
            <person name="Skarshewski A."/>
            <person name="Chaumeil P.A."/>
            <person name="Hugenholtz P."/>
        </authorList>
    </citation>
    <scope>NUCLEOTIDE SEQUENCE [LARGE SCALE GENOMIC DNA]</scope>
    <source>
        <strain evidence="1">UBA10227</strain>
    </source>
</reference>
<proteinExistence type="predicted"/>
<dbReference type="EMBL" id="DPRK01000003">
    <property type="protein sequence ID" value="HCY80114.1"/>
    <property type="molecule type" value="Genomic_DNA"/>
</dbReference>
<organism evidence="1 2">
    <name type="scientific">Xanthomarina gelatinilytica</name>
    <dbReference type="NCBI Taxonomy" id="1137281"/>
    <lineage>
        <taxon>Bacteria</taxon>
        <taxon>Pseudomonadati</taxon>
        <taxon>Bacteroidota</taxon>
        <taxon>Flavobacteriia</taxon>
        <taxon>Flavobacteriales</taxon>
        <taxon>Flavobacteriaceae</taxon>
        <taxon>Xanthomarina</taxon>
    </lineage>
</organism>
<dbReference type="Proteomes" id="UP000263268">
    <property type="component" value="Unassembled WGS sequence"/>
</dbReference>
<comment type="caution">
    <text evidence="1">The sequence shown here is derived from an EMBL/GenBank/DDBJ whole genome shotgun (WGS) entry which is preliminary data.</text>
</comment>